<comment type="caution">
    <text evidence="1">The sequence shown here is derived from an EMBL/GenBank/DDBJ whole genome shotgun (WGS) entry which is preliminary data.</text>
</comment>
<keyword evidence="2" id="KW-1185">Reference proteome</keyword>
<dbReference type="EMBL" id="LWBP01000224">
    <property type="protein sequence ID" value="OQP49948.1"/>
    <property type="molecule type" value="Genomic_DNA"/>
</dbReference>
<evidence type="ECO:0000313" key="2">
    <source>
        <dbReference type="Proteomes" id="UP000192276"/>
    </source>
</evidence>
<reference evidence="2" key="1">
    <citation type="submission" date="2016-04" db="EMBL/GenBank/DDBJ databases">
        <authorList>
            <person name="Chen L."/>
            <person name="Zhuang W."/>
            <person name="Wang G."/>
        </authorList>
    </citation>
    <scope>NUCLEOTIDE SEQUENCE [LARGE SCALE GENOMIC DNA]</scope>
    <source>
        <strain evidence="2">208</strain>
    </source>
</reference>
<evidence type="ECO:0000313" key="1">
    <source>
        <dbReference type="EMBL" id="OQP49948.1"/>
    </source>
</evidence>
<accession>A0A1V9EUW8</accession>
<dbReference type="Proteomes" id="UP000192276">
    <property type="component" value="Unassembled WGS sequence"/>
</dbReference>
<dbReference type="OrthoDB" id="677920at2"/>
<dbReference type="InterPro" id="IPR036163">
    <property type="entry name" value="HMA_dom_sf"/>
</dbReference>
<name>A0A1V9EUW8_9BACT</name>
<dbReference type="GO" id="GO:0046872">
    <property type="term" value="F:metal ion binding"/>
    <property type="evidence" value="ECO:0007669"/>
    <property type="project" value="InterPro"/>
</dbReference>
<protein>
    <submittedName>
        <fullName evidence="1">Heavy metal transport/detoxification protein</fullName>
    </submittedName>
</protein>
<proteinExistence type="predicted"/>
<sequence length="71" mass="7812">METVKFKTTIKCSGCVATVTPGLDEAVGANNWQVDLQSPEKILSVNTTDKEKEKEVIQKLQEVGYKAVKVD</sequence>
<dbReference type="Gene3D" id="3.30.70.100">
    <property type="match status" value="1"/>
</dbReference>
<dbReference type="SUPFAM" id="SSF55008">
    <property type="entry name" value="HMA, heavy metal-associated domain"/>
    <property type="match status" value="1"/>
</dbReference>
<dbReference type="RefSeq" id="WP_081170082.1">
    <property type="nucleotide sequence ID" value="NZ_LWBP01000224.1"/>
</dbReference>
<gene>
    <name evidence="1" type="ORF">A4R26_30325</name>
</gene>
<dbReference type="STRING" id="550983.A4R26_30325"/>
<organism evidence="1 2">
    <name type="scientific">Niastella populi</name>
    <dbReference type="NCBI Taxonomy" id="550983"/>
    <lineage>
        <taxon>Bacteria</taxon>
        <taxon>Pseudomonadati</taxon>
        <taxon>Bacteroidota</taxon>
        <taxon>Chitinophagia</taxon>
        <taxon>Chitinophagales</taxon>
        <taxon>Chitinophagaceae</taxon>
        <taxon>Niastella</taxon>
    </lineage>
</organism>
<dbReference type="AlphaFoldDB" id="A0A1V9EUW8"/>